<protein>
    <submittedName>
        <fullName evidence="4">Transcriptional regulator</fullName>
    </submittedName>
</protein>
<dbReference type="GO" id="GO:0003677">
    <property type="term" value="F:DNA binding"/>
    <property type="evidence" value="ECO:0007669"/>
    <property type="project" value="UniProtKB-KW"/>
</dbReference>
<dbReference type="SMART" id="SM00895">
    <property type="entry name" value="FCD"/>
    <property type="match status" value="1"/>
</dbReference>
<dbReference type="OrthoDB" id="7618373at2"/>
<dbReference type="Gene3D" id="1.10.10.10">
    <property type="entry name" value="Winged helix-like DNA-binding domain superfamily/Winged helix DNA-binding domain"/>
    <property type="match status" value="1"/>
</dbReference>
<dbReference type="InterPro" id="IPR036390">
    <property type="entry name" value="WH_DNA-bd_sf"/>
</dbReference>
<dbReference type="Pfam" id="PF07729">
    <property type="entry name" value="FCD"/>
    <property type="match status" value="1"/>
</dbReference>
<dbReference type="Proteomes" id="UP000030960">
    <property type="component" value="Unassembled WGS sequence"/>
</dbReference>
<accession>A0A225PX70</accession>
<dbReference type="Pfam" id="PF00392">
    <property type="entry name" value="GntR"/>
    <property type="match status" value="1"/>
</dbReference>
<comment type="caution">
    <text evidence="4">The sequence shown here is derived from an EMBL/GenBank/DDBJ whole genome shotgun (WGS) entry which is preliminary data.</text>
</comment>
<dbReference type="SUPFAM" id="SSF48008">
    <property type="entry name" value="GntR ligand-binding domain-like"/>
    <property type="match status" value="1"/>
</dbReference>
<dbReference type="PANTHER" id="PTHR43537">
    <property type="entry name" value="TRANSCRIPTIONAL REGULATOR, GNTR FAMILY"/>
    <property type="match status" value="1"/>
</dbReference>
<gene>
    <name evidence="4" type="ORF">OA50_00437</name>
</gene>
<accession>A0A225QZN1</accession>
<dbReference type="AlphaFoldDB" id="A0A0B3S6K7"/>
<evidence type="ECO:0000256" key="1">
    <source>
        <dbReference type="ARBA" id="ARBA00023015"/>
    </source>
</evidence>
<keyword evidence="2" id="KW-0238">DNA-binding</keyword>
<dbReference type="STRING" id="561184.SAMN05216376_107309"/>
<organism evidence="4 5">
    <name type="scientific">Mameliella alba</name>
    <dbReference type="NCBI Taxonomy" id="561184"/>
    <lineage>
        <taxon>Bacteria</taxon>
        <taxon>Pseudomonadati</taxon>
        <taxon>Pseudomonadota</taxon>
        <taxon>Alphaproteobacteria</taxon>
        <taxon>Rhodobacterales</taxon>
        <taxon>Roseobacteraceae</taxon>
        <taxon>Mameliella</taxon>
    </lineage>
</organism>
<dbReference type="InterPro" id="IPR011711">
    <property type="entry name" value="GntR_C"/>
</dbReference>
<dbReference type="PANTHER" id="PTHR43537:SF53">
    <property type="entry name" value="HTH-TYPE TRANSCRIPTIONAL REPRESSOR NANR"/>
    <property type="match status" value="1"/>
</dbReference>
<dbReference type="CDD" id="cd07377">
    <property type="entry name" value="WHTH_GntR"/>
    <property type="match status" value="1"/>
</dbReference>
<dbReference type="InterPro" id="IPR000524">
    <property type="entry name" value="Tscrpt_reg_HTH_GntR"/>
</dbReference>
<keyword evidence="3" id="KW-0804">Transcription</keyword>
<dbReference type="PRINTS" id="PR00035">
    <property type="entry name" value="HTHGNTR"/>
</dbReference>
<evidence type="ECO:0000313" key="5">
    <source>
        <dbReference type="Proteomes" id="UP000030960"/>
    </source>
</evidence>
<reference evidence="4 5" key="1">
    <citation type="submission" date="2014-10" db="EMBL/GenBank/DDBJ databases">
        <title>Genome sequence of Ponticoccus sp. strain UMTAT08 isolated from clonal culture of toxic dinoflagellate Alexandrium tamiyavanichii.</title>
        <authorList>
            <person name="Gan H.Y."/>
            <person name="Muhd D.-D."/>
            <person name="Mohd Noor M.E."/>
            <person name="Yeong Y.S."/>
            <person name="Usup G."/>
        </authorList>
    </citation>
    <scope>NUCLEOTIDE SEQUENCE [LARGE SCALE GENOMIC DNA]</scope>
    <source>
        <strain evidence="4 5">UMTAT08</strain>
    </source>
</reference>
<dbReference type="InterPro" id="IPR008920">
    <property type="entry name" value="TF_FadR/GntR_C"/>
</dbReference>
<accession>A0A0B3S6K7</accession>
<dbReference type="EMBL" id="JSUQ01000002">
    <property type="protein sequence ID" value="KHQ54603.1"/>
    <property type="molecule type" value="Genomic_DNA"/>
</dbReference>
<name>A0A0B3S6K7_9RHOB</name>
<dbReference type="SUPFAM" id="SSF46785">
    <property type="entry name" value="Winged helix' DNA-binding domain"/>
    <property type="match status" value="1"/>
</dbReference>
<dbReference type="PROSITE" id="PS50949">
    <property type="entry name" value="HTH_GNTR"/>
    <property type="match status" value="1"/>
</dbReference>
<keyword evidence="1" id="KW-0805">Transcription regulation</keyword>
<dbReference type="Gene3D" id="1.20.120.530">
    <property type="entry name" value="GntR ligand-binding domain-like"/>
    <property type="match status" value="1"/>
</dbReference>
<dbReference type="GO" id="GO:0003700">
    <property type="term" value="F:DNA-binding transcription factor activity"/>
    <property type="evidence" value="ECO:0007669"/>
    <property type="project" value="InterPro"/>
</dbReference>
<dbReference type="RefSeq" id="WP_043137573.1">
    <property type="nucleotide sequence ID" value="NZ_AP022337.1"/>
</dbReference>
<sequence>MGSRSDEISKIITRAIIQKRLLPGCKLSEQTLADIFKVSRAVVRQALIHLSEDGLVTMERNRGAFVSKPTYREAVEIYDALTILEQGVAAQLSGRLDTRGWAELRRHVELQNKAIDEKNDALADQLGSGFHETLVRMSRNSVVQQMHAQLIRRTALLRSLVSSRFDYCGLLHDHSQLIDLLEEGKIAEAQELIAVHHNTVVRGYLLEDDTLPKTDAREALAPYVAQENTD</sequence>
<dbReference type="InterPro" id="IPR036388">
    <property type="entry name" value="WH-like_DNA-bd_sf"/>
</dbReference>
<evidence type="ECO:0000256" key="2">
    <source>
        <dbReference type="ARBA" id="ARBA00023125"/>
    </source>
</evidence>
<evidence type="ECO:0000256" key="3">
    <source>
        <dbReference type="ARBA" id="ARBA00023163"/>
    </source>
</evidence>
<proteinExistence type="predicted"/>
<evidence type="ECO:0000313" key="4">
    <source>
        <dbReference type="EMBL" id="KHQ54603.1"/>
    </source>
</evidence>
<dbReference type="GeneID" id="66500809"/>
<dbReference type="SMART" id="SM00345">
    <property type="entry name" value="HTH_GNTR"/>
    <property type="match status" value="1"/>
</dbReference>
<keyword evidence="5" id="KW-1185">Reference proteome</keyword>